<dbReference type="InterPro" id="IPR015894">
    <property type="entry name" value="Guanylate-bd_N"/>
</dbReference>
<dbReference type="SUPFAM" id="SSF52540">
    <property type="entry name" value="P-loop containing nucleoside triphosphate hydrolases"/>
    <property type="match status" value="1"/>
</dbReference>
<proteinExistence type="predicted"/>
<feature type="domain" description="Guanylate-binding protein N-terminal" evidence="2">
    <location>
        <begin position="15"/>
        <end position="97"/>
    </location>
</feature>
<dbReference type="Gene3D" id="3.40.50.300">
    <property type="entry name" value="P-loop containing nucleotide triphosphate hydrolases"/>
    <property type="match status" value="1"/>
</dbReference>
<dbReference type="GO" id="GO:0003924">
    <property type="term" value="F:GTPase activity"/>
    <property type="evidence" value="ECO:0007669"/>
    <property type="project" value="InterPro"/>
</dbReference>
<dbReference type="AlphaFoldDB" id="A0A8D0L4Y2"/>
<protein>
    <recommendedName>
        <fullName evidence="2">Guanylate-binding protein N-terminal domain-containing protein</fullName>
    </recommendedName>
</protein>
<dbReference type="Pfam" id="PF02263">
    <property type="entry name" value="GBP"/>
    <property type="match status" value="1"/>
</dbReference>
<dbReference type="InterPro" id="IPR027417">
    <property type="entry name" value="P-loop_NTPase"/>
</dbReference>
<accession>A0A8D0L4Y2</accession>
<evidence type="ECO:0000259" key="2">
    <source>
        <dbReference type="Pfam" id="PF02263"/>
    </source>
</evidence>
<dbReference type="PANTHER" id="PTHR10751">
    <property type="entry name" value="GUANYLATE BINDING PROTEIN"/>
    <property type="match status" value="1"/>
</dbReference>
<feature type="compositionally biased region" description="Polar residues" evidence="1">
    <location>
        <begin position="118"/>
        <end position="127"/>
    </location>
</feature>
<reference evidence="3" key="1">
    <citation type="submission" date="2025-08" db="UniProtKB">
        <authorList>
            <consortium name="Ensembl"/>
        </authorList>
    </citation>
    <scope>IDENTIFICATION</scope>
</reference>
<evidence type="ECO:0000313" key="3">
    <source>
        <dbReference type="Ensembl" id="ENSSPUP00000007899.1"/>
    </source>
</evidence>
<reference evidence="3" key="2">
    <citation type="submission" date="2025-09" db="UniProtKB">
        <authorList>
            <consortium name="Ensembl"/>
        </authorList>
    </citation>
    <scope>IDENTIFICATION</scope>
</reference>
<organism evidence="3 4">
    <name type="scientific">Sphenodon punctatus</name>
    <name type="common">Tuatara</name>
    <name type="synonym">Hatteria punctata</name>
    <dbReference type="NCBI Taxonomy" id="8508"/>
    <lineage>
        <taxon>Eukaryota</taxon>
        <taxon>Metazoa</taxon>
        <taxon>Chordata</taxon>
        <taxon>Craniata</taxon>
        <taxon>Vertebrata</taxon>
        <taxon>Euteleostomi</taxon>
        <taxon>Lepidosauria</taxon>
        <taxon>Sphenodontia</taxon>
        <taxon>Sphenodontidae</taxon>
        <taxon>Sphenodon</taxon>
    </lineage>
</organism>
<dbReference type="Proteomes" id="UP000694392">
    <property type="component" value="Unplaced"/>
</dbReference>
<dbReference type="Ensembl" id="ENSSPUT00000008419.1">
    <property type="protein sequence ID" value="ENSSPUP00000007899.1"/>
    <property type="gene ID" value="ENSSPUG00000006118.1"/>
</dbReference>
<keyword evidence="4" id="KW-1185">Reference proteome</keyword>
<feature type="region of interest" description="Disordered" evidence="1">
    <location>
        <begin position="109"/>
        <end position="146"/>
    </location>
</feature>
<evidence type="ECO:0000313" key="4">
    <source>
        <dbReference type="Proteomes" id="UP000694392"/>
    </source>
</evidence>
<sequence length="146" mass="16299">MEAGDESWMGQEDEPLIGFPWRAGVQATSLGVWMWSQPFWVQTAEGKVAVFLVDIEGCMGIGRNNIKLSAFSLLLSSFQIVNIPSRINEPLLDYLEVSVRLWAQWEQAARREPRSPGSLLQPTSSRSPLRGPRSKTELGSTCDDCE</sequence>
<dbReference type="GO" id="GO:0005525">
    <property type="term" value="F:GTP binding"/>
    <property type="evidence" value="ECO:0007669"/>
    <property type="project" value="InterPro"/>
</dbReference>
<dbReference type="GeneTree" id="ENSGT00940000160153"/>
<name>A0A8D0L4Y2_SPHPU</name>
<evidence type="ECO:0000256" key="1">
    <source>
        <dbReference type="SAM" id="MobiDB-lite"/>
    </source>
</evidence>